<keyword evidence="1" id="KW-0472">Membrane</keyword>
<keyword evidence="1" id="KW-1133">Transmembrane helix</keyword>
<sequence>MQHVKIMKGIRIVFLLFFVVLVSISSVKAEVHPPSPENATSALEDDECEDCLPVPGKIYLPIDENIFLLLIAGLILGTTIVYKNKIKKASI</sequence>
<gene>
    <name evidence="2" type="ORF">FLP_06315</name>
</gene>
<evidence type="ECO:0008006" key="4">
    <source>
        <dbReference type="Google" id="ProtNLM"/>
    </source>
</evidence>
<feature type="transmembrane region" description="Helical" evidence="1">
    <location>
        <begin position="65"/>
        <end position="82"/>
    </location>
</feature>
<protein>
    <recommendedName>
        <fullName evidence="4">LPXTG cell wall anchor domain-containing protein</fullName>
    </recommendedName>
</protein>
<comment type="caution">
    <text evidence="2">The sequence shown here is derived from an EMBL/GenBank/DDBJ whole genome shotgun (WGS) entry which is preliminary data.</text>
</comment>
<reference evidence="3" key="1">
    <citation type="submission" date="2016-03" db="EMBL/GenBank/DDBJ databases">
        <title>Draft genome sequence of Paenibacillus glacialis DSM 22343.</title>
        <authorList>
            <person name="Shin S.-K."/>
            <person name="Yi H."/>
        </authorList>
    </citation>
    <scope>NUCLEOTIDE SEQUENCE [LARGE SCALE GENOMIC DNA]</scope>
    <source>
        <strain evidence="3">CCUG 60099</strain>
    </source>
</reference>
<keyword evidence="3" id="KW-1185">Reference proteome</keyword>
<proteinExistence type="predicted"/>
<name>A0ABX2XLV7_9FLAO</name>
<dbReference type="Proteomes" id="UP000093343">
    <property type="component" value="Unassembled WGS sequence"/>
</dbReference>
<accession>A0ABX2XLV7</accession>
<dbReference type="EMBL" id="LVEN01000010">
    <property type="protein sequence ID" value="OCB76304.1"/>
    <property type="molecule type" value="Genomic_DNA"/>
</dbReference>
<evidence type="ECO:0000256" key="1">
    <source>
        <dbReference type="SAM" id="Phobius"/>
    </source>
</evidence>
<keyword evidence="1" id="KW-0812">Transmembrane</keyword>
<evidence type="ECO:0000313" key="2">
    <source>
        <dbReference type="EMBL" id="OCB76304.1"/>
    </source>
</evidence>
<organism evidence="2 3">
    <name type="scientific">Flavobacterium piscis</name>
    <dbReference type="NCBI Taxonomy" id="1114874"/>
    <lineage>
        <taxon>Bacteria</taxon>
        <taxon>Pseudomonadati</taxon>
        <taxon>Bacteroidota</taxon>
        <taxon>Flavobacteriia</taxon>
        <taxon>Flavobacteriales</taxon>
        <taxon>Flavobacteriaceae</taxon>
        <taxon>Flavobacterium</taxon>
    </lineage>
</organism>
<evidence type="ECO:0000313" key="3">
    <source>
        <dbReference type="Proteomes" id="UP000093343"/>
    </source>
</evidence>